<accession>A0AAX1J9A2</accession>
<dbReference type="CDD" id="cd12797">
    <property type="entry name" value="M23_peptidase"/>
    <property type="match status" value="1"/>
</dbReference>
<protein>
    <submittedName>
        <fullName evidence="3">M23 family metallopeptidase</fullName>
    </submittedName>
</protein>
<dbReference type="KEGG" id="mku:I2456_21715"/>
<reference evidence="2" key="2">
    <citation type="submission" date="2020-02" db="EMBL/GenBank/DDBJ databases">
        <authorList>
            <person name="Matsumoto Y."/>
            <person name="Kinjo T."/>
            <person name="Motooka D."/>
            <person name="Nabeya D."/>
            <person name="Jung N."/>
            <person name="Uechi K."/>
            <person name="Horii T."/>
            <person name="Iida T."/>
            <person name="Fujita J."/>
            <person name="Nakamura S."/>
        </authorList>
    </citation>
    <scope>NUCLEOTIDE SEQUENCE</scope>
    <source>
        <strain evidence="2">JCM 13573</strain>
    </source>
</reference>
<dbReference type="InterPro" id="IPR011055">
    <property type="entry name" value="Dup_hybrid_motif"/>
</dbReference>
<dbReference type="EMBL" id="CP065047">
    <property type="protein sequence ID" value="QPI37013.1"/>
    <property type="molecule type" value="Genomic_DNA"/>
</dbReference>
<dbReference type="AlphaFoldDB" id="A0AAX1J9A2"/>
<dbReference type="PANTHER" id="PTHR21666:SF270">
    <property type="entry name" value="MUREIN HYDROLASE ACTIVATOR ENVC"/>
    <property type="match status" value="1"/>
</dbReference>
<dbReference type="Pfam" id="PF01551">
    <property type="entry name" value="Peptidase_M23"/>
    <property type="match status" value="1"/>
</dbReference>
<dbReference type="SUPFAM" id="SSF51261">
    <property type="entry name" value="Duplicated hybrid motif"/>
    <property type="match status" value="1"/>
</dbReference>
<evidence type="ECO:0000313" key="4">
    <source>
        <dbReference type="Proteomes" id="UP000465306"/>
    </source>
</evidence>
<reference evidence="2 4" key="1">
    <citation type="journal article" date="2019" name="Emerg. Microbes Infect.">
        <title>Comprehensive subspecies identification of 175 nontuberculous mycobacteria species based on 7547 genomic profiles.</title>
        <authorList>
            <person name="Matsumoto Y."/>
            <person name="Kinjo T."/>
            <person name="Motooka D."/>
            <person name="Nabeya D."/>
            <person name="Jung N."/>
            <person name="Uechi K."/>
            <person name="Horii T."/>
            <person name="Iida T."/>
            <person name="Fujita J."/>
            <person name="Nakamura S."/>
        </authorList>
    </citation>
    <scope>NUCLEOTIDE SEQUENCE [LARGE SCALE GENOMIC DNA]</scope>
    <source>
        <strain evidence="2 4">JCM 13573</strain>
    </source>
</reference>
<evidence type="ECO:0000259" key="1">
    <source>
        <dbReference type="Pfam" id="PF01551"/>
    </source>
</evidence>
<dbReference type="PANTHER" id="PTHR21666">
    <property type="entry name" value="PEPTIDASE-RELATED"/>
    <property type="match status" value="1"/>
</dbReference>
<name>A0AAX1J9A2_9MYCO</name>
<evidence type="ECO:0000313" key="5">
    <source>
        <dbReference type="Proteomes" id="UP000663583"/>
    </source>
</evidence>
<dbReference type="Gene3D" id="2.70.70.10">
    <property type="entry name" value="Glucose Permease (Domain IIA)"/>
    <property type="match status" value="1"/>
</dbReference>
<dbReference type="EMBL" id="BLKU01000005">
    <property type="protein sequence ID" value="GFG66933.1"/>
    <property type="molecule type" value="Genomic_DNA"/>
</dbReference>
<gene>
    <name evidence="3" type="ORF">I2456_21715</name>
    <name evidence="2" type="ORF">MKUB_44230</name>
</gene>
<sequence length="368" mass="39659">MSQHRFARSVAVEAARATRDRWLNPPRNEVTEIIPLDGFDELDQLELSELDELDFGDSQFDIEEQVLRAPELDDLSDADDPTPLTLDAPTQVLAVVTVETHYDDFDDVDDFGDFDYDRAPGRSLVDVIAVPRRGGQHRKQPTSAAKGRLLISSMAAGAAAAAVHTATEHSESPKIETVLTANTSALNGGTGSNEPRGVQIVAAHPAADVAIHNQELARGNAFAEERAEREARLQQPLYVMPTKGIFTSNFGYRWGVLHAGIDLANSIGTPIYAVSDGVVIDAGPTAGYGMWVKLLHADGTVTLYGHVNTTMVNVGQRVMAGDQIATMGNRGFSTGPHLHFEVLLNGTERIDPVPWLAKRGLSVGSYAG</sequence>
<dbReference type="GO" id="GO:0004222">
    <property type="term" value="F:metalloendopeptidase activity"/>
    <property type="evidence" value="ECO:0007669"/>
    <property type="project" value="TreeGrafter"/>
</dbReference>
<evidence type="ECO:0000313" key="2">
    <source>
        <dbReference type="EMBL" id="GFG66933.1"/>
    </source>
</evidence>
<proteinExistence type="predicted"/>
<dbReference type="Proteomes" id="UP000663583">
    <property type="component" value="Chromosome"/>
</dbReference>
<dbReference type="InterPro" id="IPR050570">
    <property type="entry name" value="Cell_wall_metabolism_enzyme"/>
</dbReference>
<feature type="domain" description="M23ase beta-sheet core" evidence="1">
    <location>
        <begin position="258"/>
        <end position="352"/>
    </location>
</feature>
<keyword evidence="4" id="KW-1185">Reference proteome</keyword>
<dbReference type="InterPro" id="IPR016047">
    <property type="entry name" value="M23ase_b-sheet_dom"/>
</dbReference>
<reference evidence="3" key="3">
    <citation type="submission" date="2020-11" db="EMBL/GenBank/DDBJ databases">
        <title>Intraspecies plasmid and genomic variation of Mycobacterium kubicae revealed by the complete genome sequences of two clinical isolates.</title>
        <authorList>
            <person name="Hendrix J.R."/>
            <person name="Epperson L.E."/>
            <person name="Honda J.R."/>
            <person name="Strong M."/>
        </authorList>
    </citation>
    <scope>NUCLEOTIDE SEQUENCE</scope>
    <source>
        <strain evidence="3">JCM 13573</strain>
    </source>
</reference>
<dbReference type="Proteomes" id="UP000465306">
    <property type="component" value="Unassembled WGS sequence"/>
</dbReference>
<organism evidence="3 5">
    <name type="scientific">Mycobacterium kubicae</name>
    <dbReference type="NCBI Taxonomy" id="120959"/>
    <lineage>
        <taxon>Bacteria</taxon>
        <taxon>Bacillati</taxon>
        <taxon>Actinomycetota</taxon>
        <taxon>Actinomycetes</taxon>
        <taxon>Mycobacteriales</taxon>
        <taxon>Mycobacteriaceae</taxon>
        <taxon>Mycobacterium</taxon>
        <taxon>Mycobacterium simiae complex</taxon>
    </lineage>
</organism>
<dbReference type="RefSeq" id="WP_085073046.1">
    <property type="nucleotide sequence ID" value="NZ_BLKU01000005.1"/>
</dbReference>
<evidence type="ECO:0000313" key="3">
    <source>
        <dbReference type="EMBL" id="QPI37013.1"/>
    </source>
</evidence>